<dbReference type="Gene3D" id="3.40.50.300">
    <property type="entry name" value="P-loop containing nucleotide triphosphate hydrolases"/>
    <property type="match status" value="1"/>
</dbReference>
<name>A0A0B7FCT3_THACB</name>
<dbReference type="GO" id="GO:0042626">
    <property type="term" value="F:ATPase-coupled transmembrane transporter activity"/>
    <property type="evidence" value="ECO:0007669"/>
    <property type="project" value="TreeGrafter"/>
</dbReference>
<dbReference type="PANTHER" id="PTHR24221:SF610">
    <property type="entry name" value="ABC TRANSPORTER B FAMILY MEMBER 6"/>
    <property type="match status" value="1"/>
</dbReference>
<dbReference type="AlphaFoldDB" id="A0A0B7FCT3"/>
<evidence type="ECO:0000259" key="1">
    <source>
        <dbReference type="Pfam" id="PF00005"/>
    </source>
</evidence>
<dbReference type="GO" id="GO:0005524">
    <property type="term" value="F:ATP binding"/>
    <property type="evidence" value="ECO:0007669"/>
    <property type="project" value="UniProtKB-KW"/>
</dbReference>
<dbReference type="OrthoDB" id="6500128at2759"/>
<dbReference type="STRING" id="1108050.A0A0B7FCT3"/>
<dbReference type="Pfam" id="PF00005">
    <property type="entry name" value="ABC_tran"/>
    <property type="match status" value="1"/>
</dbReference>
<keyword evidence="3" id="KW-1185">Reference proteome</keyword>
<dbReference type="EMBL" id="LN679101">
    <property type="protein sequence ID" value="CEL55405.1"/>
    <property type="molecule type" value="Genomic_DNA"/>
</dbReference>
<dbReference type="InterPro" id="IPR003439">
    <property type="entry name" value="ABC_transporter-like_ATP-bd"/>
</dbReference>
<organism evidence="2 3">
    <name type="scientific">Thanatephorus cucumeris (strain AG1-IB / isolate 7/3/14)</name>
    <name type="common">Lettuce bottom rot fungus</name>
    <name type="synonym">Rhizoctonia solani</name>
    <dbReference type="NCBI Taxonomy" id="1108050"/>
    <lineage>
        <taxon>Eukaryota</taxon>
        <taxon>Fungi</taxon>
        <taxon>Dikarya</taxon>
        <taxon>Basidiomycota</taxon>
        <taxon>Agaricomycotina</taxon>
        <taxon>Agaricomycetes</taxon>
        <taxon>Cantharellales</taxon>
        <taxon>Ceratobasidiaceae</taxon>
        <taxon>Rhizoctonia</taxon>
        <taxon>Rhizoctonia solani AG-1</taxon>
    </lineage>
</organism>
<keyword evidence="2" id="KW-0067">ATP-binding</keyword>
<proteinExistence type="predicted"/>
<gene>
    <name evidence="2" type="ORF">RSOLAG1IB_01416</name>
</gene>
<reference evidence="2 3" key="1">
    <citation type="submission" date="2014-11" db="EMBL/GenBank/DDBJ databases">
        <authorList>
            <person name="Wibberg Daniel"/>
        </authorList>
    </citation>
    <scope>NUCLEOTIDE SEQUENCE [LARGE SCALE GENOMIC DNA]</scope>
    <source>
        <strain evidence="2">Rhizoctonia solani AG1-IB 7/3/14</strain>
    </source>
</reference>
<dbReference type="SUPFAM" id="SSF52540">
    <property type="entry name" value="P-loop containing nucleoside triphosphate hydrolases"/>
    <property type="match status" value="1"/>
</dbReference>
<feature type="domain" description="ABC transporter" evidence="1">
    <location>
        <begin position="275"/>
        <end position="348"/>
    </location>
</feature>
<sequence length="372" mass="42066">MKKILDVHCHLDISKAEDASTKSYLKRVTTQSSNAWSILQNLAEVASVISEVIGIAAMMRPLLASFKGVNIFVWVCLLHPFLSQLNQASIYKSFYAIVTNPHWLRMEALFKLGTSHEYKKEVLGGGLENYLKTEYAKSMTKLGNSCVKDPGDQMENRQLLGWDDLNAVFGSIPMLFYAWRAIKGETDFSLASLVMMQRIIEAVHSVSWDIISKGRNMVKLLKNLATLYEVLEVKTSFVDGQTIYPDDNHLEKKGMAIEFKAVVFKYPSTSKEVIKDMSFKINSGQLCVIVGENGSGKSTTINLITRLYDINSGDILVDGRSVRDYNISSLRNAANIMYQDYRHLPLTVYDEAHLAYYSSYSLKIIRLETIYK</sequence>
<protein>
    <submittedName>
        <fullName evidence="2">Lipid A export ATP-binding/permease protein MsbA</fullName>
    </submittedName>
</protein>
<dbReference type="GO" id="GO:0016020">
    <property type="term" value="C:membrane"/>
    <property type="evidence" value="ECO:0007669"/>
    <property type="project" value="TreeGrafter"/>
</dbReference>
<keyword evidence="2" id="KW-0547">Nucleotide-binding</keyword>
<evidence type="ECO:0000313" key="3">
    <source>
        <dbReference type="Proteomes" id="UP000059188"/>
    </source>
</evidence>
<accession>A0A0B7FCT3</accession>
<dbReference type="InterPro" id="IPR027417">
    <property type="entry name" value="P-loop_NTPase"/>
</dbReference>
<dbReference type="Proteomes" id="UP000059188">
    <property type="component" value="Unassembled WGS sequence"/>
</dbReference>
<dbReference type="InterPro" id="IPR039421">
    <property type="entry name" value="Type_1_exporter"/>
</dbReference>
<dbReference type="PANTHER" id="PTHR24221">
    <property type="entry name" value="ATP-BINDING CASSETTE SUB-FAMILY B"/>
    <property type="match status" value="1"/>
</dbReference>
<dbReference type="GO" id="GO:0016887">
    <property type="term" value="F:ATP hydrolysis activity"/>
    <property type="evidence" value="ECO:0007669"/>
    <property type="project" value="InterPro"/>
</dbReference>
<evidence type="ECO:0000313" key="2">
    <source>
        <dbReference type="EMBL" id="CEL55405.1"/>
    </source>
</evidence>